<dbReference type="EMBL" id="FMWP01000107">
    <property type="protein sequence ID" value="SCZ99936.1"/>
    <property type="molecule type" value="Genomic_DNA"/>
</dbReference>
<proteinExistence type="predicted"/>
<feature type="chain" id="PRO_5030060414" evidence="1">
    <location>
        <begin position="21"/>
        <end position="159"/>
    </location>
</feature>
<keyword evidence="1" id="KW-0732">Signal</keyword>
<organism evidence="2 3">
    <name type="scientific">Microbotryum saponariae</name>
    <dbReference type="NCBI Taxonomy" id="289078"/>
    <lineage>
        <taxon>Eukaryota</taxon>
        <taxon>Fungi</taxon>
        <taxon>Dikarya</taxon>
        <taxon>Basidiomycota</taxon>
        <taxon>Pucciniomycotina</taxon>
        <taxon>Microbotryomycetes</taxon>
        <taxon>Microbotryales</taxon>
        <taxon>Microbotryaceae</taxon>
        <taxon>Microbotryum</taxon>
    </lineage>
</organism>
<protein>
    <submittedName>
        <fullName evidence="2">BZ3500_MvSof-1268-A1-R1_Chr9g10343 protein</fullName>
    </submittedName>
</protein>
<dbReference type="AlphaFoldDB" id="A0A2X0N3Z2"/>
<gene>
    <name evidence="2" type="ORF">BZ3500_MVSOF-1268-A1-R1_CHR9G10343</name>
</gene>
<reference evidence="3" key="1">
    <citation type="submission" date="2016-10" db="EMBL/GenBank/DDBJ databases">
        <authorList>
            <person name="Jeantristanb JTB J.-T."/>
            <person name="Ricardo R."/>
        </authorList>
    </citation>
    <scope>NUCLEOTIDE SEQUENCE [LARGE SCALE GENOMIC DNA]</scope>
</reference>
<keyword evidence="3" id="KW-1185">Reference proteome</keyword>
<dbReference type="OrthoDB" id="10337382at2759"/>
<dbReference type="Proteomes" id="UP000249723">
    <property type="component" value="Unassembled WGS sequence"/>
</dbReference>
<evidence type="ECO:0000313" key="2">
    <source>
        <dbReference type="EMBL" id="SCZ99936.1"/>
    </source>
</evidence>
<evidence type="ECO:0000256" key="1">
    <source>
        <dbReference type="SAM" id="SignalP"/>
    </source>
</evidence>
<accession>A0A2X0N3Z2</accession>
<evidence type="ECO:0000313" key="3">
    <source>
        <dbReference type="Proteomes" id="UP000249723"/>
    </source>
</evidence>
<sequence>MLFKLPIVLAMALLTLGASASERFTVTSLRRRGQPGDYLQDRGIVKKPLDGEQINVGQTFQLQFNGIWVGKLLSTVAIEVAIEIPSLNYTRRLAKNLASPGFDKPIIQNFFFMHPKGSSVKKGTILPGTINVYELQSGTRRNGGGNYFLNKKVPVKFVF</sequence>
<name>A0A2X0N3Z2_9BASI</name>
<feature type="signal peptide" evidence="1">
    <location>
        <begin position="1"/>
        <end position="20"/>
    </location>
</feature>